<dbReference type="PANTHER" id="PTHR30173:SF43">
    <property type="entry name" value="ECF RNA POLYMERASE SIGMA FACTOR SIGI-RELATED"/>
    <property type="match status" value="1"/>
</dbReference>
<evidence type="ECO:0000313" key="1">
    <source>
        <dbReference type="EMBL" id="UPL11062.1"/>
    </source>
</evidence>
<evidence type="ECO:0000313" key="2">
    <source>
        <dbReference type="Proteomes" id="UP000831467"/>
    </source>
</evidence>
<dbReference type="InterPro" id="IPR032710">
    <property type="entry name" value="NTF2-like_dom_sf"/>
</dbReference>
<accession>A0ABY4IEU1</accession>
<sequence>MTRRHGPAWSRRWRRGAPEETVRALSDALEARDELAIRDVMRRAVTLVVDSGGRGQTASLPLAGRAAAAAELAAVMTAGTSVAAASINGTPGITLARDGRVVGVLTAEVTAGRLATVWLVCNPDKLRHWNR</sequence>
<reference evidence="1 2" key="1">
    <citation type="submission" date="2021-06" db="EMBL/GenBank/DDBJ databases">
        <title>Genome-based taxonomic framework of Microbacterium strains isolated from marine environment, the description of four new species and reclassification of four preexisting species.</title>
        <authorList>
            <person name="Lee S.D."/>
            <person name="Kim S.-M."/>
            <person name="Byeon Y.-S."/>
            <person name="Yang H.L."/>
            <person name="Kim I.S."/>
        </authorList>
    </citation>
    <scope>NUCLEOTIDE SEQUENCE [LARGE SCALE GENOMIC DNA]</scope>
    <source>
        <strain evidence="1 2">SSW1-51</strain>
    </source>
</reference>
<dbReference type="Proteomes" id="UP000831467">
    <property type="component" value="Chromosome"/>
</dbReference>
<keyword evidence="2" id="KW-1185">Reference proteome</keyword>
<dbReference type="RefSeq" id="WP_247982757.1">
    <property type="nucleotide sequence ID" value="NZ_CP078076.1"/>
</dbReference>
<organism evidence="1 2">
    <name type="scientific">Microbacterium sufflavum</name>
    <dbReference type="NCBI Taxonomy" id="2851649"/>
    <lineage>
        <taxon>Bacteria</taxon>
        <taxon>Bacillati</taxon>
        <taxon>Actinomycetota</taxon>
        <taxon>Actinomycetes</taxon>
        <taxon>Micrococcales</taxon>
        <taxon>Microbacteriaceae</taxon>
        <taxon>Microbacterium</taxon>
    </lineage>
</organism>
<protein>
    <recommendedName>
        <fullName evidence="3">Siderophore-interacting protein</fullName>
    </recommendedName>
</protein>
<name>A0ABY4IEU1_9MICO</name>
<dbReference type="InterPro" id="IPR052704">
    <property type="entry name" value="ECF_Sigma-70_Domain"/>
</dbReference>
<proteinExistence type="predicted"/>
<dbReference type="EMBL" id="CP078076">
    <property type="protein sequence ID" value="UPL11062.1"/>
    <property type="molecule type" value="Genomic_DNA"/>
</dbReference>
<dbReference type="SUPFAM" id="SSF54427">
    <property type="entry name" value="NTF2-like"/>
    <property type="match status" value="1"/>
</dbReference>
<evidence type="ECO:0008006" key="3">
    <source>
        <dbReference type="Google" id="ProtNLM"/>
    </source>
</evidence>
<gene>
    <name evidence="1" type="ORF">KV394_08020</name>
</gene>
<dbReference type="PANTHER" id="PTHR30173">
    <property type="entry name" value="SIGMA 19 FACTOR"/>
    <property type="match status" value="1"/>
</dbReference>